<protein>
    <recommendedName>
        <fullName evidence="16">Sodium-coupled monocarboxylate transporter 1</fullName>
    </recommendedName>
</protein>
<evidence type="ECO:0000256" key="6">
    <source>
        <dbReference type="ARBA" id="ARBA00022989"/>
    </source>
</evidence>
<dbReference type="Gene3D" id="1.20.1730.10">
    <property type="entry name" value="Sodium/glucose cotransporter"/>
    <property type="match status" value="1"/>
</dbReference>
<dbReference type="NCBIfam" id="TIGR00813">
    <property type="entry name" value="sss"/>
    <property type="match status" value="1"/>
</dbReference>
<proteinExistence type="inferred from homology"/>
<dbReference type="GO" id="GO:0005886">
    <property type="term" value="C:plasma membrane"/>
    <property type="evidence" value="ECO:0007669"/>
    <property type="project" value="UniProtKB-SubCell"/>
</dbReference>
<evidence type="ECO:0000256" key="8">
    <source>
        <dbReference type="ARBA" id="ARBA00023065"/>
    </source>
</evidence>
<keyword evidence="8" id="KW-0406">Ion transport</keyword>
<feature type="transmembrane region" description="Helical" evidence="12">
    <location>
        <begin position="411"/>
        <end position="433"/>
    </location>
</feature>
<dbReference type="InterPro" id="IPR001734">
    <property type="entry name" value="Na/solute_symporter"/>
</dbReference>
<feature type="transmembrane region" description="Helical" evidence="12">
    <location>
        <begin position="385"/>
        <end position="405"/>
    </location>
</feature>
<keyword evidence="10" id="KW-0739">Sodium transport</keyword>
<feature type="transmembrane region" description="Helical" evidence="12">
    <location>
        <begin position="156"/>
        <end position="175"/>
    </location>
</feature>
<feature type="transmembrane region" description="Helical" evidence="12">
    <location>
        <begin position="508"/>
        <end position="531"/>
    </location>
</feature>
<evidence type="ECO:0000256" key="7">
    <source>
        <dbReference type="ARBA" id="ARBA00023053"/>
    </source>
</evidence>
<organism evidence="13">
    <name type="scientific">Capitella teleta</name>
    <name type="common">Polychaete worm</name>
    <dbReference type="NCBI Taxonomy" id="283909"/>
    <lineage>
        <taxon>Eukaryota</taxon>
        <taxon>Metazoa</taxon>
        <taxon>Spiralia</taxon>
        <taxon>Lophotrochozoa</taxon>
        <taxon>Annelida</taxon>
        <taxon>Polychaeta</taxon>
        <taxon>Sedentaria</taxon>
        <taxon>Scolecida</taxon>
        <taxon>Capitellidae</taxon>
        <taxon>Capitella</taxon>
    </lineage>
</organism>
<dbReference type="InterPro" id="IPR051163">
    <property type="entry name" value="Sodium:Solute_Symporter_SSF"/>
</dbReference>
<accession>R7VHK4</accession>
<evidence type="ECO:0008006" key="16">
    <source>
        <dbReference type="Google" id="ProtNLM"/>
    </source>
</evidence>
<dbReference type="OMA" id="CIANMLM"/>
<keyword evidence="4" id="KW-1003">Cell membrane</keyword>
<sequence length="539" mass="58286">MAGLHWADYLIFAFFLLASLAIGVYHAFSGNKQRTTQEFIMADRNLKVLPTVISLLVSFQSAIMILGCSAEIYSYGTQQWFGILLGFTFAILLAERLFVPWIFPLQLTSVYEYLQLRYSSRLVRVVGAVLGITGGLLYIGPAMYAPSLALEAATGFSTEISIPIMAAVATTYTALGGMRAVIWTDVFQAGIMLCGILAVLIKGCMEVGGLSEVFHNAQEEGRILGFSASFDPRERLTIWGLVFGWGTSWAFTYGLQQASAQRYSAIGSLRDARLSLLLNIPCILIWVSLVFLNGVVVLAYFVNERCDPLFNGDISSSNQILAYFVKIVFSPTKGFSGLFLAMLYGGALSSVSSTLSGCAANAWEDILKPHLANLTDFRAAMLNKCLVVVFGFLGAAVAFLAAIMPGPVSQVSISFVSATAGPLNGMFILGGIFDSANWQGALIGCATGSVINFWIIFGSRSSPAFSPTLPPLPSDYCPKYNGSLPVSNAMKQRCLTVSVTKVHGLDNLYAISFVWYALIGFAITFIIGWLASQIFNFGM</sequence>
<evidence type="ECO:0000256" key="4">
    <source>
        <dbReference type="ARBA" id="ARBA00022475"/>
    </source>
</evidence>
<comment type="similarity">
    <text evidence="2 11">Belongs to the sodium:solute symporter (SSF) (TC 2.A.21) family.</text>
</comment>
<dbReference type="InterPro" id="IPR038377">
    <property type="entry name" value="Na/Glc_symporter_sf"/>
</dbReference>
<evidence type="ECO:0000313" key="14">
    <source>
        <dbReference type="EnsemblMetazoa" id="CapteP147720"/>
    </source>
</evidence>
<dbReference type="STRING" id="283909.R7VHK4"/>
<keyword evidence="6 12" id="KW-1133">Transmembrane helix</keyword>
<feature type="transmembrane region" description="Helical" evidence="12">
    <location>
        <begin position="440"/>
        <end position="457"/>
    </location>
</feature>
<feature type="transmembrane region" description="Helical" evidence="12">
    <location>
        <begin position="276"/>
        <end position="301"/>
    </location>
</feature>
<keyword evidence="15" id="KW-1185">Reference proteome</keyword>
<reference evidence="13 15" key="2">
    <citation type="journal article" date="2013" name="Nature">
        <title>Insights into bilaterian evolution from three spiralian genomes.</title>
        <authorList>
            <person name="Simakov O."/>
            <person name="Marletaz F."/>
            <person name="Cho S.J."/>
            <person name="Edsinger-Gonzales E."/>
            <person name="Havlak P."/>
            <person name="Hellsten U."/>
            <person name="Kuo D.H."/>
            <person name="Larsson T."/>
            <person name="Lv J."/>
            <person name="Arendt D."/>
            <person name="Savage R."/>
            <person name="Osoegawa K."/>
            <person name="de Jong P."/>
            <person name="Grimwood J."/>
            <person name="Chapman J.A."/>
            <person name="Shapiro H."/>
            <person name="Aerts A."/>
            <person name="Otillar R.P."/>
            <person name="Terry A.Y."/>
            <person name="Boore J.L."/>
            <person name="Grigoriev I.V."/>
            <person name="Lindberg D.R."/>
            <person name="Seaver E.C."/>
            <person name="Weisblat D.A."/>
            <person name="Putnam N.H."/>
            <person name="Rokhsar D.S."/>
        </authorList>
    </citation>
    <scope>NUCLEOTIDE SEQUENCE</scope>
    <source>
        <strain evidence="13 15">I ESC-2004</strain>
    </source>
</reference>
<dbReference type="EMBL" id="AMQN01017867">
    <property type="status" value="NOT_ANNOTATED_CDS"/>
    <property type="molecule type" value="Genomic_DNA"/>
</dbReference>
<evidence type="ECO:0000256" key="11">
    <source>
        <dbReference type="RuleBase" id="RU362091"/>
    </source>
</evidence>
<dbReference type="GO" id="GO:0015293">
    <property type="term" value="F:symporter activity"/>
    <property type="evidence" value="ECO:0007669"/>
    <property type="project" value="TreeGrafter"/>
</dbReference>
<evidence type="ECO:0000256" key="10">
    <source>
        <dbReference type="ARBA" id="ARBA00023201"/>
    </source>
</evidence>
<evidence type="ECO:0000256" key="9">
    <source>
        <dbReference type="ARBA" id="ARBA00023136"/>
    </source>
</evidence>
<dbReference type="Pfam" id="PF00474">
    <property type="entry name" value="SSF"/>
    <property type="match status" value="1"/>
</dbReference>
<dbReference type="PROSITE" id="PS50283">
    <property type="entry name" value="NA_SOLUT_SYMP_3"/>
    <property type="match status" value="1"/>
</dbReference>
<feature type="transmembrane region" description="Helical" evidence="12">
    <location>
        <begin position="122"/>
        <end position="144"/>
    </location>
</feature>
<keyword evidence="3" id="KW-0813">Transport</keyword>
<evidence type="ECO:0000256" key="2">
    <source>
        <dbReference type="ARBA" id="ARBA00006434"/>
    </source>
</evidence>
<dbReference type="EnsemblMetazoa" id="CapteT147720">
    <property type="protein sequence ID" value="CapteP147720"/>
    <property type="gene ID" value="CapteG147720"/>
</dbReference>
<comment type="subcellular location">
    <subcellularLocation>
        <location evidence="1">Cell membrane</location>
        <topology evidence="1">Multi-pass membrane protein</topology>
    </subcellularLocation>
</comment>
<dbReference type="GO" id="GO:0006814">
    <property type="term" value="P:sodium ion transport"/>
    <property type="evidence" value="ECO:0007669"/>
    <property type="project" value="UniProtKB-KW"/>
</dbReference>
<keyword evidence="5 12" id="KW-0812">Transmembrane</keyword>
<evidence type="ECO:0000313" key="15">
    <source>
        <dbReference type="Proteomes" id="UP000014760"/>
    </source>
</evidence>
<feature type="transmembrane region" description="Helical" evidence="12">
    <location>
        <begin position="236"/>
        <end position="255"/>
    </location>
</feature>
<evidence type="ECO:0000256" key="12">
    <source>
        <dbReference type="SAM" id="Phobius"/>
    </source>
</evidence>
<keyword evidence="9 12" id="KW-0472">Membrane</keyword>
<feature type="transmembrane region" description="Helical" evidence="12">
    <location>
        <begin position="182"/>
        <end position="201"/>
    </location>
</feature>
<dbReference type="AlphaFoldDB" id="R7VHK4"/>
<evidence type="ECO:0000313" key="13">
    <source>
        <dbReference type="EMBL" id="ELU15771.1"/>
    </source>
</evidence>
<feature type="transmembrane region" description="Helical" evidence="12">
    <location>
        <begin position="80"/>
        <end position="102"/>
    </location>
</feature>
<feature type="transmembrane region" description="Helical" evidence="12">
    <location>
        <begin position="48"/>
        <end position="74"/>
    </location>
</feature>
<evidence type="ECO:0000256" key="1">
    <source>
        <dbReference type="ARBA" id="ARBA00004651"/>
    </source>
</evidence>
<dbReference type="OrthoDB" id="6132759at2759"/>
<dbReference type="PANTHER" id="PTHR42985:SF40">
    <property type="entry name" value="LD47995P-RELATED"/>
    <property type="match status" value="1"/>
</dbReference>
<reference evidence="14" key="3">
    <citation type="submission" date="2015-06" db="UniProtKB">
        <authorList>
            <consortium name="EnsemblMetazoa"/>
        </authorList>
    </citation>
    <scope>IDENTIFICATION</scope>
</reference>
<feature type="transmembrane region" description="Helical" evidence="12">
    <location>
        <begin position="6"/>
        <end position="28"/>
    </location>
</feature>
<keyword evidence="7" id="KW-0915">Sodium</keyword>
<name>R7VHK4_CAPTE</name>
<dbReference type="Proteomes" id="UP000014760">
    <property type="component" value="Unassembled WGS sequence"/>
</dbReference>
<evidence type="ECO:0000256" key="5">
    <source>
        <dbReference type="ARBA" id="ARBA00022692"/>
    </source>
</evidence>
<reference evidence="15" key="1">
    <citation type="submission" date="2012-12" db="EMBL/GenBank/DDBJ databases">
        <authorList>
            <person name="Hellsten U."/>
            <person name="Grimwood J."/>
            <person name="Chapman J.A."/>
            <person name="Shapiro H."/>
            <person name="Aerts A."/>
            <person name="Otillar R.P."/>
            <person name="Terry A.Y."/>
            <person name="Boore J.L."/>
            <person name="Simakov O."/>
            <person name="Marletaz F."/>
            <person name="Cho S.-J."/>
            <person name="Edsinger-Gonzales E."/>
            <person name="Havlak P."/>
            <person name="Kuo D.-H."/>
            <person name="Larsson T."/>
            <person name="Lv J."/>
            <person name="Arendt D."/>
            <person name="Savage R."/>
            <person name="Osoegawa K."/>
            <person name="de Jong P."/>
            <person name="Lindberg D.R."/>
            <person name="Seaver E.C."/>
            <person name="Weisblat D.A."/>
            <person name="Putnam N.H."/>
            <person name="Grigoriev I.V."/>
            <person name="Rokhsar D.S."/>
        </authorList>
    </citation>
    <scope>NUCLEOTIDE SEQUENCE</scope>
    <source>
        <strain evidence="15">I ESC-2004</strain>
    </source>
</reference>
<dbReference type="EMBL" id="KB293602">
    <property type="protein sequence ID" value="ELU15771.1"/>
    <property type="molecule type" value="Genomic_DNA"/>
</dbReference>
<dbReference type="HOGENOM" id="CLU_018808_11_1_1"/>
<dbReference type="PANTHER" id="PTHR42985">
    <property type="entry name" value="SODIUM-COUPLED MONOCARBOXYLATE TRANSPORTER"/>
    <property type="match status" value="1"/>
</dbReference>
<gene>
    <name evidence="13" type="ORF">CAPTEDRAFT_147720</name>
</gene>
<evidence type="ECO:0000256" key="3">
    <source>
        <dbReference type="ARBA" id="ARBA00022448"/>
    </source>
</evidence>